<dbReference type="Gene3D" id="3.30.1490.20">
    <property type="entry name" value="ATP-grasp fold, A domain"/>
    <property type="match status" value="1"/>
</dbReference>
<reference evidence="13 14" key="1">
    <citation type="submission" date="2011-07" db="EMBL/GenBank/DDBJ databases">
        <authorList>
            <person name="Coyne R."/>
            <person name="Brami D."/>
            <person name="Johnson J."/>
            <person name="Hostetler J."/>
            <person name="Hannick L."/>
            <person name="Clark T."/>
            <person name="Cassidy-Hanley D."/>
            <person name="Inman J."/>
        </authorList>
    </citation>
    <scope>NUCLEOTIDE SEQUENCE [LARGE SCALE GENOMIC DNA]</scope>
    <source>
        <strain evidence="13 14">G5</strain>
    </source>
</reference>
<sequence length="454" mass="52227">MIDIQFSFTNQMNSYNRVFGIKSFLTLAHFLQQITLKYFSQQLISQDILNQFKNYNVMRIQCFFFKIFYVLVTLMDANHIKKIHAGGRGKGYFKENSLQGGVQFAYSPQEVQKIAEQMIGKTLITKQTGSRGRIVNSVLITERMFLRKEMYFSINLDRTRGGCVIICNQRGGVNIEEGDPRFIKTYFVTLENELDDDMAQQIVKDYNVTQECHEQLKNVIKGLYKCFKQNDATLLEINPLGLDVNNKIIICDQKMNIDDNSDYRQPRLAAMEDITQKDWKEIEAQRYCLNYIALDGNIGCMVNGAGLAMATMDIISLKDGKPANFLDCGGKADDSQVVQALKIMDNDPNVESILVNIFAGIVRCDVICLGLIKGMALLGMKKPIVLRLKGNNSEAVKIHFYFFIIFFIFLRLKKLSRIQDLMLFIVKVWKKQLKRLLKLLKLLEWLKTLELLLN</sequence>
<dbReference type="FunFam" id="3.40.50.261:FF:000001">
    <property type="entry name" value="Succinate--CoA ligase [ADP-forming] subunit beta"/>
    <property type="match status" value="1"/>
</dbReference>
<dbReference type="PANTHER" id="PTHR11815:SF1">
    <property type="entry name" value="SUCCINATE--COA LIGASE [ADP-FORMING] SUBUNIT BETA, MITOCHONDRIAL"/>
    <property type="match status" value="1"/>
</dbReference>
<evidence type="ECO:0000256" key="3">
    <source>
        <dbReference type="ARBA" id="ARBA00022532"/>
    </source>
</evidence>
<keyword evidence="10" id="KW-1133">Transmembrane helix</keyword>
<dbReference type="AlphaFoldDB" id="G0QMJ0"/>
<dbReference type="SUPFAM" id="SSF52210">
    <property type="entry name" value="Succinyl-CoA synthetase domains"/>
    <property type="match status" value="1"/>
</dbReference>
<dbReference type="InterPro" id="IPR017866">
    <property type="entry name" value="Succ-CoA_synthase_bsu_CS"/>
</dbReference>
<evidence type="ECO:0000256" key="4">
    <source>
        <dbReference type="ARBA" id="ARBA00022598"/>
    </source>
</evidence>
<evidence type="ECO:0000259" key="11">
    <source>
        <dbReference type="Pfam" id="PF00549"/>
    </source>
</evidence>
<keyword evidence="3" id="KW-0816">Tricarboxylic acid cycle</keyword>
<dbReference type="Gene3D" id="3.40.50.261">
    <property type="entry name" value="Succinyl-CoA synthetase domains"/>
    <property type="match status" value="1"/>
</dbReference>
<dbReference type="UniPathway" id="UPA00223">
    <property type="reaction ID" value="UER00999"/>
</dbReference>
<dbReference type="GO" id="GO:0004775">
    <property type="term" value="F:succinate-CoA ligase (ADP-forming) activity"/>
    <property type="evidence" value="ECO:0007669"/>
    <property type="project" value="TreeGrafter"/>
</dbReference>
<dbReference type="OMA" id="ITACDEV"/>
<evidence type="ECO:0000256" key="8">
    <source>
        <dbReference type="ARBA" id="ARBA00022842"/>
    </source>
</evidence>
<dbReference type="OrthoDB" id="1552at2759"/>
<dbReference type="PROSITE" id="PS01217">
    <property type="entry name" value="SUCCINYL_COA_LIG_3"/>
    <property type="match status" value="1"/>
</dbReference>
<evidence type="ECO:0000313" key="14">
    <source>
        <dbReference type="Proteomes" id="UP000008983"/>
    </source>
</evidence>
<dbReference type="Pfam" id="PF00549">
    <property type="entry name" value="Ligase_CoA"/>
    <property type="match status" value="1"/>
</dbReference>
<dbReference type="PANTHER" id="PTHR11815">
    <property type="entry name" value="SUCCINYL-COA SYNTHETASE BETA CHAIN"/>
    <property type="match status" value="1"/>
</dbReference>
<proteinExistence type="predicted"/>
<feature type="domain" description="ATP-grasp fold succinyl-CoA synthetase-type" evidence="12">
    <location>
        <begin position="82"/>
        <end position="240"/>
    </location>
</feature>
<feature type="transmembrane region" description="Helical" evidence="10">
    <location>
        <begin position="396"/>
        <end position="412"/>
    </location>
</feature>
<dbReference type="STRING" id="857967.G0QMJ0"/>
<accession>G0QMJ0</accession>
<dbReference type="GO" id="GO:0046872">
    <property type="term" value="F:metal ion binding"/>
    <property type="evidence" value="ECO:0007669"/>
    <property type="project" value="UniProtKB-KW"/>
</dbReference>
<protein>
    <recommendedName>
        <fullName evidence="9">Succinyl-CoA synthetase beta chain</fullName>
    </recommendedName>
</protein>
<comment type="cofactor">
    <cofactor evidence="1">
        <name>Mg(2+)</name>
        <dbReference type="ChEBI" id="CHEBI:18420"/>
    </cofactor>
</comment>
<dbReference type="FunFam" id="3.30.470.20:FF:000002">
    <property type="entry name" value="Succinate--CoA ligase [ADP-forming] subunit beta"/>
    <property type="match status" value="1"/>
</dbReference>
<feature type="domain" description="ATP-citrate synthase/succinyl-CoA ligase C-terminal" evidence="11">
    <location>
        <begin position="301"/>
        <end position="394"/>
    </location>
</feature>
<evidence type="ECO:0000256" key="10">
    <source>
        <dbReference type="SAM" id="Phobius"/>
    </source>
</evidence>
<dbReference type="FunCoup" id="G0QMJ0">
    <property type="interactions" value="411"/>
</dbReference>
<evidence type="ECO:0000256" key="6">
    <source>
        <dbReference type="ARBA" id="ARBA00022741"/>
    </source>
</evidence>
<evidence type="ECO:0000256" key="9">
    <source>
        <dbReference type="ARBA" id="ARBA00082254"/>
    </source>
</evidence>
<keyword evidence="8" id="KW-0460">Magnesium</keyword>
<keyword evidence="4 13" id="KW-0436">Ligase</keyword>
<dbReference type="InterPro" id="IPR016102">
    <property type="entry name" value="Succinyl-CoA_synth-like"/>
</dbReference>
<dbReference type="InterPro" id="IPR005811">
    <property type="entry name" value="SUCC_ACL_C"/>
</dbReference>
<evidence type="ECO:0000256" key="2">
    <source>
        <dbReference type="ARBA" id="ARBA00005064"/>
    </source>
</evidence>
<dbReference type="InterPro" id="IPR013815">
    <property type="entry name" value="ATP_grasp_subdomain_1"/>
</dbReference>
<keyword evidence="7" id="KW-0067">ATP-binding</keyword>
<dbReference type="GO" id="GO:0005524">
    <property type="term" value="F:ATP binding"/>
    <property type="evidence" value="ECO:0007669"/>
    <property type="project" value="UniProtKB-KW"/>
</dbReference>
<evidence type="ECO:0000256" key="5">
    <source>
        <dbReference type="ARBA" id="ARBA00022723"/>
    </source>
</evidence>
<evidence type="ECO:0000256" key="1">
    <source>
        <dbReference type="ARBA" id="ARBA00001946"/>
    </source>
</evidence>
<keyword evidence="14" id="KW-1185">Reference proteome</keyword>
<evidence type="ECO:0000259" key="12">
    <source>
        <dbReference type="Pfam" id="PF08442"/>
    </source>
</evidence>
<name>G0QMJ0_ICHMU</name>
<evidence type="ECO:0000256" key="7">
    <source>
        <dbReference type="ARBA" id="ARBA00022840"/>
    </source>
</evidence>
<dbReference type="Pfam" id="PF08442">
    <property type="entry name" value="ATP-grasp_2"/>
    <property type="match status" value="1"/>
</dbReference>
<evidence type="ECO:0000313" key="13">
    <source>
        <dbReference type="EMBL" id="EGR33556.1"/>
    </source>
</evidence>
<dbReference type="GO" id="GO:0005739">
    <property type="term" value="C:mitochondrion"/>
    <property type="evidence" value="ECO:0007669"/>
    <property type="project" value="TreeGrafter"/>
</dbReference>
<organism evidence="13 14">
    <name type="scientific">Ichthyophthirius multifiliis</name>
    <name type="common">White spot disease agent</name>
    <name type="synonym">Ich</name>
    <dbReference type="NCBI Taxonomy" id="5932"/>
    <lineage>
        <taxon>Eukaryota</taxon>
        <taxon>Sar</taxon>
        <taxon>Alveolata</taxon>
        <taxon>Ciliophora</taxon>
        <taxon>Intramacronucleata</taxon>
        <taxon>Oligohymenophorea</taxon>
        <taxon>Hymenostomatida</taxon>
        <taxon>Ophryoglenina</taxon>
        <taxon>Ichthyophthirius</taxon>
    </lineage>
</organism>
<dbReference type="GO" id="GO:0006099">
    <property type="term" value="P:tricarboxylic acid cycle"/>
    <property type="evidence" value="ECO:0007669"/>
    <property type="project" value="UniProtKB-UniPathway"/>
</dbReference>
<dbReference type="InParanoid" id="G0QMJ0"/>
<dbReference type="SUPFAM" id="SSF56059">
    <property type="entry name" value="Glutathione synthetase ATP-binding domain-like"/>
    <property type="match status" value="1"/>
</dbReference>
<dbReference type="RefSeq" id="XP_004037542.1">
    <property type="nucleotide sequence ID" value="XM_004037494.1"/>
</dbReference>
<dbReference type="GO" id="GO:0006104">
    <property type="term" value="P:succinyl-CoA metabolic process"/>
    <property type="evidence" value="ECO:0007669"/>
    <property type="project" value="TreeGrafter"/>
</dbReference>
<dbReference type="GeneID" id="14909747"/>
<keyword evidence="6" id="KW-0547">Nucleotide-binding</keyword>
<dbReference type="GO" id="GO:0042709">
    <property type="term" value="C:succinate-CoA ligase complex"/>
    <property type="evidence" value="ECO:0007669"/>
    <property type="project" value="TreeGrafter"/>
</dbReference>
<dbReference type="Proteomes" id="UP000008983">
    <property type="component" value="Unassembled WGS sequence"/>
</dbReference>
<keyword evidence="10" id="KW-0472">Membrane</keyword>
<keyword evidence="5" id="KW-0479">Metal-binding</keyword>
<dbReference type="Gene3D" id="3.30.470.20">
    <property type="entry name" value="ATP-grasp fold, B domain"/>
    <property type="match status" value="1"/>
</dbReference>
<dbReference type="InterPro" id="IPR013650">
    <property type="entry name" value="ATP-grasp_succ-CoA_synth-type"/>
</dbReference>
<keyword evidence="10" id="KW-0812">Transmembrane</keyword>
<dbReference type="EMBL" id="GL983424">
    <property type="protein sequence ID" value="EGR33556.1"/>
    <property type="molecule type" value="Genomic_DNA"/>
</dbReference>
<comment type="pathway">
    <text evidence="2">Carbohydrate metabolism; tricarboxylic acid cycle; succinate from succinyl-CoA (ligase route): step 1/1.</text>
</comment>
<dbReference type="eggNOG" id="KOG2799">
    <property type="taxonomic scope" value="Eukaryota"/>
</dbReference>
<gene>
    <name evidence="13" type="ORF">IMG5_049310</name>
</gene>